<sequence>MSLMVGAFSVNAQLIGFRVAANSGMLMSEFGTSDVPHPNALLASPATSSDRFTPQLSAGLEGEILFQVTEKTYFGIELDYTHLKGFNDDPPVFNYFLTPYFQYYQDEFIVSPLEYNTRLFNVAVNYKYFFMPDKTFTPFFKLTGVVALVGTELRYRDFSQEEPLPGFDLNVIDYAFNDGEGADVLYARGTSISEQKKWPAFHVGGGIGFDYALSDNLLFEIDGTCTVLNSGIIDGVPNFTYANEEGADLLKYNRRLSLTTQISVGLVFLFEIGDGGRGGDGRIDPNFPFYRNKH</sequence>
<dbReference type="InterPro" id="IPR011250">
    <property type="entry name" value="OMP/PagP_B-barrel"/>
</dbReference>
<accession>A0A0D8J801</accession>
<dbReference type="Proteomes" id="UP000032544">
    <property type="component" value="Unassembled WGS sequence"/>
</dbReference>
<gene>
    <name evidence="1" type="ORF">LH29_16595</name>
</gene>
<reference evidence="1 2" key="1">
    <citation type="submission" date="2014-09" db="EMBL/GenBank/DDBJ databases">
        <title>Draft Genome Sequence of Draconibacterium sp. JN14CK-3.</title>
        <authorList>
            <person name="Dong C."/>
            <person name="Lai Q."/>
            <person name="Shao Z."/>
        </authorList>
    </citation>
    <scope>NUCLEOTIDE SEQUENCE [LARGE SCALE GENOMIC DNA]</scope>
    <source>
        <strain evidence="1 2">JN14CK-3</strain>
    </source>
</reference>
<evidence type="ECO:0008006" key="3">
    <source>
        <dbReference type="Google" id="ProtNLM"/>
    </source>
</evidence>
<protein>
    <recommendedName>
        <fullName evidence="3">Outer membrane protein beta-barrel domain-containing protein</fullName>
    </recommendedName>
</protein>
<dbReference type="EMBL" id="JRHC01000004">
    <property type="protein sequence ID" value="KJF43007.1"/>
    <property type="molecule type" value="Genomic_DNA"/>
</dbReference>
<dbReference type="SUPFAM" id="SSF56925">
    <property type="entry name" value="OMPA-like"/>
    <property type="match status" value="1"/>
</dbReference>
<dbReference type="AlphaFoldDB" id="A0A0D8J801"/>
<organism evidence="1 2">
    <name type="scientific">Draconibacterium sediminis</name>
    <dbReference type="NCBI Taxonomy" id="1544798"/>
    <lineage>
        <taxon>Bacteria</taxon>
        <taxon>Pseudomonadati</taxon>
        <taxon>Bacteroidota</taxon>
        <taxon>Bacteroidia</taxon>
        <taxon>Marinilabiliales</taxon>
        <taxon>Prolixibacteraceae</taxon>
        <taxon>Draconibacterium</taxon>
    </lineage>
</organism>
<dbReference type="STRING" id="1544798.LH29_16595"/>
<comment type="caution">
    <text evidence="1">The sequence shown here is derived from an EMBL/GenBank/DDBJ whole genome shotgun (WGS) entry which is preliminary data.</text>
</comment>
<keyword evidence="2" id="KW-1185">Reference proteome</keyword>
<evidence type="ECO:0000313" key="2">
    <source>
        <dbReference type="Proteomes" id="UP000032544"/>
    </source>
</evidence>
<proteinExistence type="predicted"/>
<name>A0A0D8J801_9BACT</name>
<evidence type="ECO:0000313" key="1">
    <source>
        <dbReference type="EMBL" id="KJF43007.1"/>
    </source>
</evidence>
<dbReference type="Gene3D" id="2.40.160.20">
    <property type="match status" value="1"/>
</dbReference>